<feature type="compositionally biased region" description="Polar residues" evidence="1">
    <location>
        <begin position="1"/>
        <end position="12"/>
    </location>
</feature>
<accession>W2WI24</accession>
<proteinExistence type="predicted"/>
<dbReference type="EMBL" id="ANIX01002814">
    <property type="protein sequence ID" value="ETP10017.1"/>
    <property type="molecule type" value="Genomic_DNA"/>
</dbReference>
<organism evidence="2 3">
    <name type="scientific">Phytophthora nicotianae CJ01A1</name>
    <dbReference type="NCBI Taxonomy" id="1317063"/>
    <lineage>
        <taxon>Eukaryota</taxon>
        <taxon>Sar</taxon>
        <taxon>Stramenopiles</taxon>
        <taxon>Oomycota</taxon>
        <taxon>Peronosporomycetes</taxon>
        <taxon>Peronosporales</taxon>
        <taxon>Peronosporaceae</taxon>
        <taxon>Phytophthora</taxon>
    </lineage>
</organism>
<evidence type="ECO:0000313" key="2">
    <source>
        <dbReference type="EMBL" id="ETP10017.1"/>
    </source>
</evidence>
<dbReference type="Proteomes" id="UP000018958">
    <property type="component" value="Unassembled WGS sequence"/>
</dbReference>
<feature type="compositionally biased region" description="Low complexity" evidence="1">
    <location>
        <begin position="100"/>
        <end position="132"/>
    </location>
</feature>
<feature type="compositionally biased region" description="Low complexity" evidence="1">
    <location>
        <begin position="50"/>
        <end position="65"/>
    </location>
</feature>
<reference evidence="2 3" key="1">
    <citation type="submission" date="2013-11" db="EMBL/GenBank/DDBJ databases">
        <title>The Genome Sequence of Phytophthora parasitica CJ01A1.</title>
        <authorList>
            <consortium name="The Broad Institute Genomics Platform"/>
            <person name="Russ C."/>
            <person name="Tyler B."/>
            <person name="Panabieres F."/>
            <person name="Shan W."/>
            <person name="Tripathy S."/>
            <person name="Grunwald N."/>
            <person name="Machado M."/>
            <person name="Johnson C.S."/>
            <person name="Walker B."/>
            <person name="Young S.K."/>
            <person name="Zeng Q."/>
            <person name="Gargeya S."/>
            <person name="Fitzgerald M."/>
            <person name="Haas B."/>
            <person name="Abouelleil A."/>
            <person name="Allen A.W."/>
            <person name="Alvarado L."/>
            <person name="Arachchi H.M."/>
            <person name="Berlin A.M."/>
            <person name="Chapman S.B."/>
            <person name="Gainer-Dewar J."/>
            <person name="Goldberg J."/>
            <person name="Griggs A."/>
            <person name="Gujja S."/>
            <person name="Hansen M."/>
            <person name="Howarth C."/>
            <person name="Imamovic A."/>
            <person name="Ireland A."/>
            <person name="Larimer J."/>
            <person name="McCowan C."/>
            <person name="Murphy C."/>
            <person name="Pearson M."/>
            <person name="Poon T.W."/>
            <person name="Priest M."/>
            <person name="Roberts A."/>
            <person name="Saif S."/>
            <person name="Shea T."/>
            <person name="Sisk P."/>
            <person name="Sykes S."/>
            <person name="Wortman J."/>
            <person name="Nusbaum C."/>
            <person name="Birren B."/>
        </authorList>
    </citation>
    <scope>NUCLEOTIDE SEQUENCE [LARGE SCALE GENOMIC DNA]</scope>
    <source>
        <strain evidence="2 3">CJ01A1</strain>
    </source>
</reference>
<dbReference type="AlphaFoldDB" id="W2WI24"/>
<comment type="caution">
    <text evidence="2">The sequence shown here is derived from an EMBL/GenBank/DDBJ whole genome shotgun (WGS) entry which is preliminary data.</text>
</comment>
<sequence>MNCSASLASVSWRSPIYGPSGARRKRGCQTSRPFSLPALIHKRARSGSDSPARSARVSNAARSTSDPFPAGALSQGPASRSSIEVLPVVAAGQKAKDPVSSPSSSGASSSPAASESGALSDCGESSSGKSSSTRVFDSDTAGSDSGSPELSRARDQFGMPSGHLSDAELHLPRFPDRSGFPVIVVAVTSAATISSPADGMANPLRCSAPPHGEWRDDLVDESNVRDLIESAPWEILAAKIDPLTSEVEVNSDT</sequence>
<evidence type="ECO:0000313" key="3">
    <source>
        <dbReference type="Proteomes" id="UP000018958"/>
    </source>
</evidence>
<gene>
    <name evidence="2" type="ORF">F441_14256</name>
</gene>
<protein>
    <submittedName>
        <fullName evidence="2">Uncharacterized protein</fullName>
    </submittedName>
</protein>
<feature type="region of interest" description="Disordered" evidence="1">
    <location>
        <begin position="1"/>
        <end position="170"/>
    </location>
</feature>
<name>W2WI24_PHYNI</name>
<evidence type="ECO:0000256" key="1">
    <source>
        <dbReference type="SAM" id="MobiDB-lite"/>
    </source>
</evidence>